<dbReference type="PROSITE" id="PS50045">
    <property type="entry name" value="SIGMA54_INTERACT_4"/>
    <property type="match status" value="1"/>
</dbReference>
<dbReference type="GO" id="GO:0000160">
    <property type="term" value="P:phosphorelay signal transduction system"/>
    <property type="evidence" value="ECO:0007669"/>
    <property type="project" value="UniProtKB-KW"/>
</dbReference>
<dbReference type="FunFam" id="3.40.50.300:FF:000006">
    <property type="entry name" value="DNA-binding transcriptional regulator NtrC"/>
    <property type="match status" value="1"/>
</dbReference>
<dbReference type="SUPFAM" id="SSF52172">
    <property type="entry name" value="CheY-like"/>
    <property type="match status" value="1"/>
</dbReference>
<dbReference type="Pfam" id="PF00072">
    <property type="entry name" value="Response_reg"/>
    <property type="match status" value="1"/>
</dbReference>
<dbReference type="InterPro" id="IPR001789">
    <property type="entry name" value="Sig_transdc_resp-reg_receiver"/>
</dbReference>
<dbReference type="GO" id="GO:0006355">
    <property type="term" value="P:regulation of DNA-templated transcription"/>
    <property type="evidence" value="ECO:0007669"/>
    <property type="project" value="InterPro"/>
</dbReference>
<gene>
    <name evidence="10" type="ORF">IRI77_33690</name>
</gene>
<dbReference type="GO" id="GO:0043565">
    <property type="term" value="F:sequence-specific DNA binding"/>
    <property type="evidence" value="ECO:0007669"/>
    <property type="project" value="InterPro"/>
</dbReference>
<dbReference type="InterPro" id="IPR002078">
    <property type="entry name" value="Sigma_54_int"/>
</dbReference>
<dbReference type="InterPro" id="IPR025944">
    <property type="entry name" value="Sigma_54_int_dom_CS"/>
</dbReference>
<dbReference type="EMBL" id="CP063849">
    <property type="protein sequence ID" value="QOY87653.1"/>
    <property type="molecule type" value="Genomic_DNA"/>
</dbReference>
<dbReference type="Gene3D" id="1.10.8.60">
    <property type="match status" value="1"/>
</dbReference>
<dbReference type="InterPro" id="IPR003593">
    <property type="entry name" value="AAA+_ATPase"/>
</dbReference>
<keyword evidence="6" id="KW-0804">Transcription</keyword>
<dbReference type="Gene3D" id="3.40.50.2300">
    <property type="match status" value="1"/>
</dbReference>
<evidence type="ECO:0000256" key="2">
    <source>
        <dbReference type="ARBA" id="ARBA00022741"/>
    </source>
</evidence>
<evidence type="ECO:0000256" key="5">
    <source>
        <dbReference type="ARBA" id="ARBA00023015"/>
    </source>
</evidence>
<dbReference type="Proteomes" id="UP000593892">
    <property type="component" value="Chromosome"/>
</dbReference>
<dbReference type="KEGG" id="pfer:IRI77_33690"/>
<reference evidence="10 11" key="1">
    <citation type="submission" date="2020-10" db="EMBL/GenBank/DDBJ databases">
        <title>Complete genome sequence of Paludibaculum fermentans P105T, a facultatively anaerobic acidobacterium capable of dissimilatory Fe(III) reduction.</title>
        <authorList>
            <person name="Dedysh S.N."/>
            <person name="Beletsky A.V."/>
            <person name="Kulichevskaya I.S."/>
            <person name="Mardanov A.V."/>
            <person name="Ravin N.V."/>
        </authorList>
    </citation>
    <scope>NUCLEOTIDE SEQUENCE [LARGE SCALE GENOMIC DNA]</scope>
    <source>
        <strain evidence="10 11">P105</strain>
    </source>
</reference>
<dbReference type="AlphaFoldDB" id="A0A7S7SKD6"/>
<dbReference type="SMART" id="SM00448">
    <property type="entry name" value="REC"/>
    <property type="match status" value="1"/>
</dbReference>
<dbReference type="Gene3D" id="3.40.50.300">
    <property type="entry name" value="P-loop containing nucleotide triphosphate hydrolases"/>
    <property type="match status" value="1"/>
</dbReference>
<evidence type="ECO:0000259" key="8">
    <source>
        <dbReference type="PROSITE" id="PS50045"/>
    </source>
</evidence>
<dbReference type="SUPFAM" id="SSF46689">
    <property type="entry name" value="Homeodomain-like"/>
    <property type="match status" value="1"/>
</dbReference>
<proteinExistence type="predicted"/>
<keyword evidence="4" id="KW-0902">Two-component regulatory system</keyword>
<dbReference type="PROSITE" id="PS00675">
    <property type="entry name" value="SIGMA54_INTERACT_1"/>
    <property type="match status" value="1"/>
</dbReference>
<dbReference type="PROSITE" id="PS50110">
    <property type="entry name" value="RESPONSE_REGULATORY"/>
    <property type="match status" value="1"/>
</dbReference>
<organism evidence="10 11">
    <name type="scientific">Paludibaculum fermentans</name>
    <dbReference type="NCBI Taxonomy" id="1473598"/>
    <lineage>
        <taxon>Bacteria</taxon>
        <taxon>Pseudomonadati</taxon>
        <taxon>Acidobacteriota</taxon>
        <taxon>Terriglobia</taxon>
        <taxon>Bryobacterales</taxon>
        <taxon>Bryobacteraceae</taxon>
        <taxon>Paludibaculum</taxon>
    </lineage>
</organism>
<keyword evidence="1 7" id="KW-0597">Phosphoprotein</keyword>
<feature type="domain" description="Sigma-54 factor interaction" evidence="8">
    <location>
        <begin position="144"/>
        <end position="373"/>
    </location>
</feature>
<accession>A0A7S7SKD6</accession>
<dbReference type="InterPro" id="IPR058031">
    <property type="entry name" value="AAA_lid_NorR"/>
</dbReference>
<keyword evidence="3" id="KW-0067">ATP-binding</keyword>
<evidence type="ECO:0000256" key="6">
    <source>
        <dbReference type="ARBA" id="ARBA00023163"/>
    </source>
</evidence>
<keyword evidence="2" id="KW-0547">Nucleotide-binding</keyword>
<dbReference type="Pfam" id="PF02954">
    <property type="entry name" value="HTH_8"/>
    <property type="match status" value="1"/>
</dbReference>
<dbReference type="PROSITE" id="PS00688">
    <property type="entry name" value="SIGMA54_INTERACT_3"/>
    <property type="match status" value="1"/>
</dbReference>
<feature type="modified residue" description="4-aspartylphosphate" evidence="7">
    <location>
        <position position="54"/>
    </location>
</feature>
<dbReference type="PANTHER" id="PTHR32071">
    <property type="entry name" value="TRANSCRIPTIONAL REGULATORY PROTEIN"/>
    <property type="match status" value="1"/>
</dbReference>
<dbReference type="Gene3D" id="1.10.10.60">
    <property type="entry name" value="Homeodomain-like"/>
    <property type="match status" value="1"/>
</dbReference>
<dbReference type="SUPFAM" id="SSF52540">
    <property type="entry name" value="P-loop containing nucleoside triphosphate hydrolases"/>
    <property type="match status" value="1"/>
</dbReference>
<dbReference type="PRINTS" id="PR01590">
    <property type="entry name" value="HTHFIS"/>
</dbReference>
<dbReference type="FunFam" id="3.40.50.2300:FF:000018">
    <property type="entry name" value="DNA-binding transcriptional regulator NtrC"/>
    <property type="match status" value="1"/>
</dbReference>
<dbReference type="InterPro" id="IPR009057">
    <property type="entry name" value="Homeodomain-like_sf"/>
</dbReference>
<dbReference type="RefSeq" id="WP_194449320.1">
    <property type="nucleotide sequence ID" value="NZ_CP063849.1"/>
</dbReference>
<protein>
    <submittedName>
        <fullName evidence="10">Sigma-54-dependent Fis family transcriptional regulator</fullName>
    </submittedName>
</protein>
<dbReference type="Pfam" id="PF00158">
    <property type="entry name" value="Sigma54_activat"/>
    <property type="match status" value="1"/>
</dbReference>
<evidence type="ECO:0000313" key="11">
    <source>
        <dbReference type="Proteomes" id="UP000593892"/>
    </source>
</evidence>
<name>A0A7S7SKD6_PALFE</name>
<dbReference type="InterPro" id="IPR002197">
    <property type="entry name" value="HTH_Fis"/>
</dbReference>
<evidence type="ECO:0000313" key="10">
    <source>
        <dbReference type="EMBL" id="QOY87653.1"/>
    </source>
</evidence>
<dbReference type="InterPro" id="IPR027417">
    <property type="entry name" value="P-loop_NTPase"/>
</dbReference>
<dbReference type="Pfam" id="PF25601">
    <property type="entry name" value="AAA_lid_14"/>
    <property type="match status" value="1"/>
</dbReference>
<dbReference type="GO" id="GO:0005524">
    <property type="term" value="F:ATP binding"/>
    <property type="evidence" value="ECO:0007669"/>
    <property type="project" value="UniProtKB-KW"/>
</dbReference>
<evidence type="ECO:0000256" key="1">
    <source>
        <dbReference type="ARBA" id="ARBA00022553"/>
    </source>
</evidence>
<dbReference type="SMART" id="SM00382">
    <property type="entry name" value="AAA"/>
    <property type="match status" value="1"/>
</dbReference>
<evidence type="ECO:0000256" key="7">
    <source>
        <dbReference type="PROSITE-ProRule" id="PRU00169"/>
    </source>
</evidence>
<evidence type="ECO:0000256" key="4">
    <source>
        <dbReference type="ARBA" id="ARBA00023012"/>
    </source>
</evidence>
<evidence type="ECO:0000259" key="9">
    <source>
        <dbReference type="PROSITE" id="PS50110"/>
    </source>
</evidence>
<dbReference type="CDD" id="cd00009">
    <property type="entry name" value="AAA"/>
    <property type="match status" value="1"/>
</dbReference>
<keyword evidence="5" id="KW-0805">Transcription regulation</keyword>
<evidence type="ECO:0000256" key="3">
    <source>
        <dbReference type="ARBA" id="ARBA00022840"/>
    </source>
</evidence>
<dbReference type="InterPro" id="IPR025662">
    <property type="entry name" value="Sigma_54_int_dom_ATP-bd_1"/>
</dbReference>
<keyword evidence="11" id="KW-1185">Reference proteome</keyword>
<dbReference type="InterPro" id="IPR011006">
    <property type="entry name" value="CheY-like_superfamily"/>
</dbReference>
<sequence length="455" mass="51543">MTGKRILIVDDEESLRRVTQLRLQQAGYEASTAADGDEALAFLQRHPQDLVLTDLRMPGMSGLDLLKRIRQDYPEIIVIVVTAFGTIESAVEAMKHGAFDYIIKPVNSDALRIILARALEHHELRREVQSLRTAIDRKFGFESIIGRSKALLSTLENAARAAQSASTVLVRGETGTGKELLAKAIHFNSPRRDRPMIVINCGAIPRELLESELFGHTRGSFTGAVVAKQGKIEMADQGTLFLDEIGEMPLELQVKLLRLIQEREIEKIGATQPVKVDVRIIAATHRNLQAMVENGTFREDLYYRLAVIPLELPPLRERPDDVPELVAMFFHKFKQRLERPDLILPQTLLPHFSTYRWPGNVRELENIVERLVVLSPGPEITIADLPEDLRRQRDPLEAIQLELPPQGISLEAVEKELVLRALQKCNWNQTKAADYLDISRKVLIYRMEKFGLKKD</sequence>
<feature type="domain" description="Response regulatory" evidence="9">
    <location>
        <begin position="5"/>
        <end position="119"/>
    </location>
</feature>